<keyword evidence="2" id="KW-0813">Transport</keyword>
<feature type="domain" description="Multidrug resistance protein MdtA-like C-terminal permuted SH3" evidence="4">
    <location>
        <begin position="352"/>
        <end position="410"/>
    </location>
</feature>
<evidence type="ECO:0000256" key="1">
    <source>
        <dbReference type="ARBA" id="ARBA00009477"/>
    </source>
</evidence>
<evidence type="ECO:0000259" key="4">
    <source>
        <dbReference type="Pfam" id="PF25967"/>
    </source>
</evidence>
<gene>
    <name evidence="5" type="ORF">PQ455_14435</name>
</gene>
<dbReference type="NCBIfam" id="TIGR01730">
    <property type="entry name" value="RND_mfp"/>
    <property type="match status" value="1"/>
</dbReference>
<evidence type="ECO:0000259" key="3">
    <source>
        <dbReference type="Pfam" id="PF25954"/>
    </source>
</evidence>
<dbReference type="InterPro" id="IPR058627">
    <property type="entry name" value="MdtA-like_C"/>
</dbReference>
<reference evidence="5 6" key="1">
    <citation type="submission" date="2023-02" db="EMBL/GenBank/DDBJ databases">
        <title>Genome sequence of Sphingomonas naphthae.</title>
        <authorList>
            <person name="Kim S."/>
            <person name="Heo J."/>
            <person name="Kwon S.-W."/>
        </authorList>
    </citation>
    <scope>NUCLEOTIDE SEQUENCE [LARGE SCALE GENOMIC DNA]</scope>
    <source>
        <strain evidence="5 6">KACC 18716</strain>
    </source>
</reference>
<dbReference type="Gene3D" id="2.40.50.100">
    <property type="match status" value="1"/>
</dbReference>
<dbReference type="InterPro" id="IPR006311">
    <property type="entry name" value="TAT_signal"/>
</dbReference>
<evidence type="ECO:0000256" key="2">
    <source>
        <dbReference type="ARBA" id="ARBA00022448"/>
    </source>
</evidence>
<sequence>MSQSHIAPPLPSVPALSPDRQRRYLMMGGGGLVAVLLAAAGISHVTAPAPAAEQAPTDGRFHPTKDQLSGLGLLAVGSGHAIDTLTATGMISVDEDHSTPVLLPFSGQVTQVLVEAGETVSAGQPLMKVATSEFVDARNGLFAAAAQRASAVSALSIAQETARRQEAIFRTAGGAEKDYRQAQNELIAAQSAARSADAGLGAARDRLSILGKSPREIAALERSNEVEGIRAETTLHAPVGGIVAARAVAPGQYVGAGGDKPVMVIADPRRVWLVAQLAESDASAVKLGDMVDVTTPALPGRVFHATIDNVAAQLDPVSHRLPVRATVANADGALKPQMFASFSIHTRSEAGAMLVPGSAVIREGDAARVWVMNRDGSLSGRPVTVAEGGDGKVRILSGLHVGERIVTSGAIFVNEAGIDG</sequence>
<dbReference type="InterPro" id="IPR051909">
    <property type="entry name" value="MFP_Cation_Efflux"/>
</dbReference>
<dbReference type="PANTHER" id="PTHR30097:SF15">
    <property type="entry name" value="CATION EFFLUX SYSTEM PROTEIN CUSB"/>
    <property type="match status" value="1"/>
</dbReference>
<proteinExistence type="inferred from homology"/>
<name>A0ABY7TKM1_9SPHN</name>
<organism evidence="5 6">
    <name type="scientific">Sphingomonas naphthae</name>
    <dbReference type="NCBI Taxonomy" id="1813468"/>
    <lineage>
        <taxon>Bacteria</taxon>
        <taxon>Pseudomonadati</taxon>
        <taxon>Pseudomonadota</taxon>
        <taxon>Alphaproteobacteria</taxon>
        <taxon>Sphingomonadales</taxon>
        <taxon>Sphingomonadaceae</taxon>
        <taxon>Sphingomonas</taxon>
    </lineage>
</organism>
<dbReference type="InterPro" id="IPR058792">
    <property type="entry name" value="Beta-barrel_RND_2"/>
</dbReference>
<keyword evidence="6" id="KW-1185">Reference proteome</keyword>
<dbReference type="Pfam" id="PF25967">
    <property type="entry name" value="RND-MFP_C"/>
    <property type="match status" value="1"/>
</dbReference>
<dbReference type="Gene3D" id="2.40.420.20">
    <property type="match status" value="1"/>
</dbReference>
<protein>
    <submittedName>
        <fullName evidence="5">Efflux RND transporter periplasmic adaptor subunit</fullName>
    </submittedName>
</protein>
<feature type="domain" description="CusB-like beta-barrel" evidence="3">
    <location>
        <begin position="270"/>
        <end position="346"/>
    </location>
</feature>
<accession>A0ABY7TKM1</accession>
<dbReference type="PROSITE" id="PS51318">
    <property type="entry name" value="TAT"/>
    <property type="match status" value="1"/>
</dbReference>
<dbReference type="RefSeq" id="WP_273686797.1">
    <property type="nucleotide sequence ID" value="NZ_CP117411.1"/>
</dbReference>
<dbReference type="Pfam" id="PF25954">
    <property type="entry name" value="Beta-barrel_RND_2"/>
    <property type="match status" value="1"/>
</dbReference>
<dbReference type="Proteomes" id="UP001220395">
    <property type="component" value="Chromosome"/>
</dbReference>
<evidence type="ECO:0000313" key="5">
    <source>
        <dbReference type="EMBL" id="WCT72824.1"/>
    </source>
</evidence>
<evidence type="ECO:0000313" key="6">
    <source>
        <dbReference type="Proteomes" id="UP001220395"/>
    </source>
</evidence>
<comment type="similarity">
    <text evidence="1">Belongs to the membrane fusion protein (MFP) (TC 8.A.1) family.</text>
</comment>
<dbReference type="InterPro" id="IPR006143">
    <property type="entry name" value="RND_pump_MFP"/>
</dbReference>
<dbReference type="Gene3D" id="2.40.30.170">
    <property type="match status" value="1"/>
</dbReference>
<dbReference type="PANTHER" id="PTHR30097">
    <property type="entry name" value="CATION EFFLUX SYSTEM PROTEIN CUSB"/>
    <property type="match status" value="1"/>
</dbReference>
<dbReference type="SUPFAM" id="SSF111369">
    <property type="entry name" value="HlyD-like secretion proteins"/>
    <property type="match status" value="2"/>
</dbReference>
<dbReference type="EMBL" id="CP117411">
    <property type="protein sequence ID" value="WCT72824.1"/>
    <property type="molecule type" value="Genomic_DNA"/>
</dbReference>